<accession>C4GLY8</accession>
<dbReference type="AlphaFoldDB" id="C4GLY8"/>
<comment type="caution">
    <text evidence="1">The sequence shown here is derived from an EMBL/GenBank/DDBJ whole genome shotgun (WGS) entry which is preliminary data.</text>
</comment>
<evidence type="ECO:0000313" key="1">
    <source>
        <dbReference type="EMBL" id="EEP67139.1"/>
    </source>
</evidence>
<sequence>MERRRLADILPISNAPFHAPFSGCLITLQTKNTSNHPHPKGSLKKQNRLVLRQTVFC</sequence>
<gene>
    <name evidence="1" type="ORF">GCWU000324_02712</name>
</gene>
<proteinExistence type="predicted"/>
<dbReference type="STRING" id="629741.GCWU000324_02712"/>
<keyword evidence="2" id="KW-1185">Reference proteome</keyword>
<protein>
    <submittedName>
        <fullName evidence="1">Uncharacterized protein</fullName>
    </submittedName>
</protein>
<name>C4GLY8_9NEIS</name>
<dbReference type="HOGENOM" id="CLU_2990689_0_0_4"/>
<dbReference type="EMBL" id="ACJW02000005">
    <property type="protein sequence ID" value="EEP67139.1"/>
    <property type="molecule type" value="Genomic_DNA"/>
</dbReference>
<dbReference type="Proteomes" id="UP000003009">
    <property type="component" value="Unassembled WGS sequence"/>
</dbReference>
<reference evidence="1" key="1">
    <citation type="submission" date="2009-04" db="EMBL/GenBank/DDBJ databases">
        <authorList>
            <person name="Weinstock G."/>
            <person name="Sodergren E."/>
            <person name="Clifton S."/>
            <person name="Fulton L."/>
            <person name="Fulton B."/>
            <person name="Courtney L."/>
            <person name="Fronick C."/>
            <person name="Harrison M."/>
            <person name="Strong C."/>
            <person name="Farmer C."/>
            <person name="Delahaunty K."/>
            <person name="Markovic C."/>
            <person name="Hall O."/>
            <person name="Minx P."/>
            <person name="Tomlinson C."/>
            <person name="Mitreva M."/>
            <person name="Nelson J."/>
            <person name="Hou S."/>
            <person name="Wollam A."/>
            <person name="Pepin K.H."/>
            <person name="Johnson M."/>
            <person name="Bhonagiri V."/>
            <person name="Nash W.E."/>
            <person name="Warren W."/>
            <person name="Chinwalla A."/>
            <person name="Mardis E.R."/>
            <person name="Wilson R.K."/>
        </authorList>
    </citation>
    <scope>NUCLEOTIDE SEQUENCE [LARGE SCALE GENOMIC DNA]</scope>
    <source>
        <strain evidence="1">ATCC 51147</strain>
    </source>
</reference>
<organism evidence="1 2">
    <name type="scientific">Kingella oralis ATCC 51147</name>
    <dbReference type="NCBI Taxonomy" id="629741"/>
    <lineage>
        <taxon>Bacteria</taxon>
        <taxon>Pseudomonadati</taxon>
        <taxon>Pseudomonadota</taxon>
        <taxon>Betaproteobacteria</taxon>
        <taxon>Neisseriales</taxon>
        <taxon>Neisseriaceae</taxon>
        <taxon>Kingella</taxon>
    </lineage>
</organism>
<evidence type="ECO:0000313" key="2">
    <source>
        <dbReference type="Proteomes" id="UP000003009"/>
    </source>
</evidence>